<dbReference type="KEGG" id="nano:G5V58_17610"/>
<dbReference type="EMBL" id="CP049257">
    <property type="protein sequence ID" value="QIG44351.1"/>
    <property type="molecule type" value="Genomic_DNA"/>
</dbReference>
<organism evidence="2 3">
    <name type="scientific">Nocardioides anomalus</name>
    <dbReference type="NCBI Taxonomy" id="2712223"/>
    <lineage>
        <taxon>Bacteria</taxon>
        <taxon>Bacillati</taxon>
        <taxon>Actinomycetota</taxon>
        <taxon>Actinomycetes</taxon>
        <taxon>Propionibacteriales</taxon>
        <taxon>Nocardioidaceae</taxon>
        <taxon>Nocardioides</taxon>
    </lineage>
</organism>
<gene>
    <name evidence="2" type="ORF">G5V58_17610</name>
</gene>
<dbReference type="AlphaFoldDB" id="A0A6G6WG78"/>
<evidence type="ECO:0000313" key="3">
    <source>
        <dbReference type="Proteomes" id="UP000502996"/>
    </source>
</evidence>
<protein>
    <submittedName>
        <fullName evidence="2">Nuclear transport factor 2 family protein</fullName>
    </submittedName>
</protein>
<accession>A0A6G6WG78</accession>
<dbReference type="Pfam" id="PF12680">
    <property type="entry name" value="SnoaL_2"/>
    <property type="match status" value="1"/>
</dbReference>
<evidence type="ECO:0000313" key="2">
    <source>
        <dbReference type="EMBL" id="QIG44351.1"/>
    </source>
</evidence>
<dbReference type="Gene3D" id="3.10.450.50">
    <property type="match status" value="1"/>
</dbReference>
<evidence type="ECO:0000259" key="1">
    <source>
        <dbReference type="Pfam" id="PF12680"/>
    </source>
</evidence>
<name>A0A6G6WG78_9ACTN</name>
<dbReference type="RefSeq" id="WP_165235601.1">
    <property type="nucleotide sequence ID" value="NZ_CP049257.1"/>
</dbReference>
<dbReference type="SUPFAM" id="SSF54427">
    <property type="entry name" value="NTF2-like"/>
    <property type="match status" value="1"/>
</dbReference>
<keyword evidence="3" id="KW-1185">Reference proteome</keyword>
<proteinExistence type="predicted"/>
<dbReference type="InterPro" id="IPR037401">
    <property type="entry name" value="SnoaL-like"/>
</dbReference>
<dbReference type="Proteomes" id="UP000502996">
    <property type="component" value="Chromosome"/>
</dbReference>
<dbReference type="InterPro" id="IPR032710">
    <property type="entry name" value="NTF2-like_dom_sf"/>
</dbReference>
<sequence length="118" mass="12561">MTTHREVAEAFSNHHFEQTYAHFADDIRWVSASGGAPEVGPAAVRAACEQGAAMMAQATMERLRFVVADGGDVVAVDTLSRYTNGAGETTTVASCDVYEFRGDLIATITSYAVEVDPA</sequence>
<reference evidence="2 3" key="1">
    <citation type="submission" date="2020-02" db="EMBL/GenBank/DDBJ databases">
        <title>Full genome sequence of Nocardioides sp. R-3366.</title>
        <authorList>
            <person name="Im W.-T."/>
        </authorList>
    </citation>
    <scope>NUCLEOTIDE SEQUENCE [LARGE SCALE GENOMIC DNA]</scope>
    <source>
        <strain evidence="2 3">R-3366</strain>
    </source>
</reference>
<feature type="domain" description="SnoaL-like" evidence="1">
    <location>
        <begin position="5"/>
        <end position="106"/>
    </location>
</feature>